<accession>A0A174RGT9</accession>
<feature type="domain" description="MACPF" evidence="1">
    <location>
        <begin position="130"/>
        <end position="278"/>
    </location>
</feature>
<proteinExistence type="predicted"/>
<dbReference type="AlphaFoldDB" id="A0A174RGT9"/>
<dbReference type="Pfam" id="PF01823">
    <property type="entry name" value="MACPF"/>
    <property type="match status" value="1"/>
</dbReference>
<sequence length="518" mass="57540">MEEKKISSMGLPGMLGSVNPQDAELVIKTGFGHGCDITGELGSNNCLAAILDYELLKQAGNINVDDTPDSVVVDITGDTYEKTTQNINNTFGLGVGLTQAGSTPFHGNLSVATKNSMKNEDTYEYGIKMFINKQFSLALNPQVKADWKKYMLAEAWNNINGIAANGSPLYPSDPSSLKKLFLDYGTHLITKAFYGSKYEYYMLREVSFWESAITTQVNMDLHFKFPASIDGKMLELNPNEEFSQQDTDCYQNTVKIVKERRIGGDTSIAGLSEWQASCNFDNPRSMAMLGYVYSSSGSSNEDCGLIPIWEFVEDPTRQKMMKDALDAFIKERTFQAVPYKRVITDVIGRHFGKEEKAPEYYYAIDDTGSKSVNRKYFKLPENIFDHVTASKKGSFYFYYALGHAHTEGLVGVKFIDKSKVDGSEWIARGNHANEGVTGCLTDNIVAIKKAPLSDGVVKASDSEMISGFGVKISGKNYKISKGTTDQFYWSENGNAWYSAGLVHDDVKCITTTDKQNEF</sequence>
<organism evidence="2 3">
    <name type="scientific">Bacteroides uniformis</name>
    <dbReference type="NCBI Taxonomy" id="820"/>
    <lineage>
        <taxon>Bacteria</taxon>
        <taxon>Pseudomonadati</taxon>
        <taxon>Bacteroidota</taxon>
        <taxon>Bacteroidia</taxon>
        <taxon>Bacteroidales</taxon>
        <taxon>Bacteroidaceae</taxon>
        <taxon>Bacteroides</taxon>
    </lineage>
</organism>
<name>A0A174RGT9_BACUN</name>
<evidence type="ECO:0000313" key="2">
    <source>
        <dbReference type="EMBL" id="CUP82578.1"/>
    </source>
</evidence>
<dbReference type="InterPro" id="IPR020864">
    <property type="entry name" value="MACPF"/>
</dbReference>
<protein>
    <submittedName>
        <fullName evidence="2">MAC/Perforin domain</fullName>
    </submittedName>
</protein>
<gene>
    <name evidence="2" type="ORF">ERS852510_02427</name>
</gene>
<dbReference type="Proteomes" id="UP000095766">
    <property type="component" value="Unassembled WGS sequence"/>
</dbReference>
<evidence type="ECO:0000259" key="1">
    <source>
        <dbReference type="Pfam" id="PF01823"/>
    </source>
</evidence>
<dbReference type="RefSeq" id="WP_057253406.1">
    <property type="nucleotide sequence ID" value="NZ_CZAO01000011.1"/>
</dbReference>
<reference evidence="2 3" key="1">
    <citation type="submission" date="2015-09" db="EMBL/GenBank/DDBJ databases">
        <authorList>
            <consortium name="Pathogen Informatics"/>
        </authorList>
    </citation>
    <scope>NUCLEOTIDE SEQUENCE [LARGE SCALE GENOMIC DNA]</scope>
    <source>
        <strain evidence="2 3">2789STDY5834898</strain>
    </source>
</reference>
<dbReference type="EMBL" id="CZAO01000011">
    <property type="protein sequence ID" value="CUP82578.1"/>
    <property type="molecule type" value="Genomic_DNA"/>
</dbReference>
<evidence type="ECO:0000313" key="3">
    <source>
        <dbReference type="Proteomes" id="UP000095766"/>
    </source>
</evidence>